<dbReference type="Gene3D" id="1.25.10.10">
    <property type="entry name" value="Leucine-rich Repeat Variant"/>
    <property type="match status" value="2"/>
</dbReference>
<dbReference type="SUPFAM" id="SSF48371">
    <property type="entry name" value="ARM repeat"/>
    <property type="match status" value="1"/>
</dbReference>
<accession>A0AA87ZUU2</accession>
<feature type="repeat" description="ARM" evidence="2">
    <location>
        <begin position="81"/>
        <end position="123"/>
    </location>
</feature>
<evidence type="ECO:0000256" key="2">
    <source>
        <dbReference type="PROSITE-ProRule" id="PRU00259"/>
    </source>
</evidence>
<reference evidence="4" key="1">
    <citation type="submission" date="2023-07" db="EMBL/GenBank/DDBJ databases">
        <title>draft genome sequence of fig (Ficus carica).</title>
        <authorList>
            <person name="Takahashi T."/>
            <person name="Nishimura K."/>
        </authorList>
    </citation>
    <scope>NUCLEOTIDE SEQUENCE</scope>
</reference>
<dbReference type="SMART" id="SM00185">
    <property type="entry name" value="ARM"/>
    <property type="match status" value="5"/>
</dbReference>
<comment type="caution">
    <text evidence="4">The sequence shown here is derived from an EMBL/GenBank/DDBJ whole genome shotgun (WGS) entry which is preliminary data.</text>
</comment>
<dbReference type="Gramene" id="FCD_00001800-RA">
    <property type="protein sequence ID" value="FCD_00001800-RA:cds"/>
    <property type="gene ID" value="FCD_00001800"/>
</dbReference>
<organism evidence="4 5">
    <name type="scientific">Ficus carica</name>
    <name type="common">Common fig</name>
    <dbReference type="NCBI Taxonomy" id="3494"/>
    <lineage>
        <taxon>Eukaryota</taxon>
        <taxon>Viridiplantae</taxon>
        <taxon>Streptophyta</taxon>
        <taxon>Embryophyta</taxon>
        <taxon>Tracheophyta</taxon>
        <taxon>Spermatophyta</taxon>
        <taxon>Magnoliopsida</taxon>
        <taxon>eudicotyledons</taxon>
        <taxon>Gunneridae</taxon>
        <taxon>Pentapetalae</taxon>
        <taxon>rosids</taxon>
        <taxon>fabids</taxon>
        <taxon>Rosales</taxon>
        <taxon>Moraceae</taxon>
        <taxon>Ficeae</taxon>
        <taxon>Ficus</taxon>
    </lineage>
</organism>
<gene>
    <name evidence="4" type="ORF">TIFTF001_011792</name>
</gene>
<dbReference type="PANTHER" id="PTHR46700">
    <property type="entry name" value="ARM REPEAT SUPERFAMILY PROTEIN"/>
    <property type="match status" value="1"/>
</dbReference>
<dbReference type="Proteomes" id="UP001187192">
    <property type="component" value="Unassembled WGS sequence"/>
</dbReference>
<dbReference type="InterPro" id="IPR058678">
    <property type="entry name" value="ARM_PUB"/>
</dbReference>
<dbReference type="PANTHER" id="PTHR46700:SF1">
    <property type="entry name" value="ARM REPEAT SUPERFAMILY PROTEIN"/>
    <property type="match status" value="1"/>
</dbReference>
<keyword evidence="1" id="KW-0677">Repeat</keyword>
<keyword evidence="5" id="KW-1185">Reference proteome</keyword>
<dbReference type="GO" id="GO:0005634">
    <property type="term" value="C:nucleus"/>
    <property type="evidence" value="ECO:0007669"/>
    <property type="project" value="EnsemblPlants"/>
</dbReference>
<feature type="repeat" description="ARM" evidence="2">
    <location>
        <begin position="39"/>
        <end position="81"/>
    </location>
</feature>
<evidence type="ECO:0000313" key="4">
    <source>
        <dbReference type="EMBL" id="GMN42588.1"/>
    </source>
</evidence>
<dbReference type="Pfam" id="PF00514">
    <property type="entry name" value="Arm"/>
    <property type="match status" value="2"/>
</dbReference>
<dbReference type="EMBL" id="BTGU01000014">
    <property type="protein sequence ID" value="GMN42588.1"/>
    <property type="molecule type" value="Genomic_DNA"/>
</dbReference>
<dbReference type="FunFam" id="1.25.10.10:FF:000593">
    <property type="entry name" value="U-box domain-containing protein 4"/>
    <property type="match status" value="1"/>
</dbReference>
<proteinExistence type="predicted"/>
<dbReference type="InterPro" id="IPR000225">
    <property type="entry name" value="Armadillo"/>
</dbReference>
<sequence>MEKVVVENLLSDERESQIRAANELANLGTKQRQKLAEKGVIAPLISMLHSEDYEVTEAALVALLSLAFGSERSKSRIVKSGAIPALINLLQCQNISLIEPTVAALLILSSCKANKLSIASSGAIQILVAFLNEDNNINLTMQTKLDTIATLHNLSTSREIIPLLASSGLVSSLLQLIHCTEKSSEYVGKAVALLEDIVSLSKDALQETAGTSGAIRALVETVEEGSPQCREHAVRILLFICKSCREKYRGLILREGVMPGLLQLSVDGTWEAKNMAGELLLLLRDCASYGSRNKQSKHEMIEQIMQEIDAEEGRVVDTTTLRLVEEMIAKLST</sequence>
<dbReference type="InterPro" id="IPR011989">
    <property type="entry name" value="ARM-like"/>
</dbReference>
<dbReference type="FunFam" id="1.25.10.10:FF:000952">
    <property type="entry name" value="U-box domain-containing protein 4"/>
    <property type="match status" value="1"/>
</dbReference>
<evidence type="ECO:0000313" key="5">
    <source>
        <dbReference type="Proteomes" id="UP001187192"/>
    </source>
</evidence>
<protein>
    <recommendedName>
        <fullName evidence="3">U-box domain-containing protein</fullName>
    </recommendedName>
</protein>
<feature type="domain" description="U-box" evidence="3">
    <location>
        <begin position="126"/>
        <end position="286"/>
    </location>
</feature>
<evidence type="ECO:0000259" key="3">
    <source>
        <dbReference type="Pfam" id="PF25598"/>
    </source>
</evidence>
<name>A0AA87ZUU2_FICCA</name>
<dbReference type="InterPro" id="IPR016024">
    <property type="entry name" value="ARM-type_fold"/>
</dbReference>
<dbReference type="Pfam" id="PF25598">
    <property type="entry name" value="ARM_PUB"/>
    <property type="match status" value="1"/>
</dbReference>
<dbReference type="PROSITE" id="PS50176">
    <property type="entry name" value="ARM_REPEAT"/>
    <property type="match status" value="2"/>
</dbReference>
<dbReference type="AlphaFoldDB" id="A0AA87ZUU2"/>
<evidence type="ECO:0000256" key="1">
    <source>
        <dbReference type="ARBA" id="ARBA00022737"/>
    </source>
</evidence>
<dbReference type="GO" id="GO:0010087">
    <property type="term" value="P:phloem or xylem histogenesis"/>
    <property type="evidence" value="ECO:0007669"/>
    <property type="project" value="EnsemblPlants"/>
</dbReference>